<reference evidence="2" key="1">
    <citation type="journal article" date="2015" name="Nature">
        <title>Complex archaea that bridge the gap between prokaryotes and eukaryotes.</title>
        <authorList>
            <person name="Spang A."/>
            <person name="Saw J.H."/>
            <person name="Jorgensen S.L."/>
            <person name="Zaremba-Niedzwiedzka K."/>
            <person name="Martijn J."/>
            <person name="Lind A.E."/>
            <person name="van Eijk R."/>
            <person name="Schleper C."/>
            <person name="Guy L."/>
            <person name="Ettema T.J."/>
        </authorList>
    </citation>
    <scope>NUCLEOTIDE SEQUENCE</scope>
</reference>
<name>A0A0F9JBW6_9ZZZZ</name>
<organism evidence="2">
    <name type="scientific">marine sediment metagenome</name>
    <dbReference type="NCBI Taxonomy" id="412755"/>
    <lineage>
        <taxon>unclassified sequences</taxon>
        <taxon>metagenomes</taxon>
        <taxon>ecological metagenomes</taxon>
    </lineage>
</organism>
<sequence length="208" mass="22889">MTIGTREEFRANVRTELSLQRKRDLNPTNPELVTAVFGSSLTRELIADFAYEGALADINAHDAELRVDVAEKLGRMGRPPAPVPPTGGYAEGPQTGSKLPQPGHSINDDRDTYRRVLTGILDKFVFNITGEKRGLLQHTRDDLHAVIAIYEARAVGYSRRVDVLQSVVSILSREIDCGNITKSTPMGDLSTDALTEVKDRLAEWGTES</sequence>
<protein>
    <submittedName>
        <fullName evidence="2">Uncharacterized protein</fullName>
    </submittedName>
</protein>
<gene>
    <name evidence="2" type="ORF">LCGC14_1775590</name>
</gene>
<comment type="caution">
    <text evidence="2">The sequence shown here is derived from an EMBL/GenBank/DDBJ whole genome shotgun (WGS) entry which is preliminary data.</text>
</comment>
<evidence type="ECO:0000256" key="1">
    <source>
        <dbReference type="SAM" id="MobiDB-lite"/>
    </source>
</evidence>
<evidence type="ECO:0000313" key="2">
    <source>
        <dbReference type="EMBL" id="KKM03321.1"/>
    </source>
</evidence>
<dbReference type="AlphaFoldDB" id="A0A0F9JBW6"/>
<feature type="region of interest" description="Disordered" evidence="1">
    <location>
        <begin position="76"/>
        <end position="108"/>
    </location>
</feature>
<accession>A0A0F9JBW6</accession>
<dbReference type="EMBL" id="LAZR01016711">
    <property type="protein sequence ID" value="KKM03321.1"/>
    <property type="molecule type" value="Genomic_DNA"/>
</dbReference>
<proteinExistence type="predicted"/>